<feature type="domain" description="Thioredoxin" evidence="4">
    <location>
        <begin position="50"/>
        <end position="200"/>
    </location>
</feature>
<dbReference type="Pfam" id="PF08534">
    <property type="entry name" value="Redoxin"/>
    <property type="match status" value="1"/>
</dbReference>
<dbReference type="InterPro" id="IPR050455">
    <property type="entry name" value="Tpx_Peroxidase_subfamily"/>
</dbReference>
<dbReference type="RefSeq" id="WP_005452210.1">
    <property type="nucleotide sequence ID" value="NZ_BBKY01000012.1"/>
</dbReference>
<name>A0A8B3DFX0_VIBHA</name>
<protein>
    <submittedName>
        <fullName evidence="5">Peroxiredoxin</fullName>
    </submittedName>
</protein>
<dbReference type="InterPro" id="IPR013766">
    <property type="entry name" value="Thioredoxin_domain"/>
</dbReference>
<gene>
    <name evidence="5" type="ORF">DS957_028690</name>
</gene>
<evidence type="ECO:0000256" key="3">
    <source>
        <dbReference type="SAM" id="SignalP"/>
    </source>
</evidence>
<evidence type="ECO:0000259" key="4">
    <source>
        <dbReference type="PROSITE" id="PS51352"/>
    </source>
</evidence>
<dbReference type="EMBL" id="QOUW02000283">
    <property type="protein sequence ID" value="RIV98593.1"/>
    <property type="molecule type" value="Genomic_DNA"/>
</dbReference>
<comment type="caution">
    <text evidence="5">The sequence shown here is derived from an EMBL/GenBank/DDBJ whole genome shotgun (WGS) entry which is preliminary data.</text>
</comment>
<dbReference type="AlphaFoldDB" id="A0A8B3DFX0"/>
<dbReference type="InterPro" id="IPR036249">
    <property type="entry name" value="Thioredoxin-like_sf"/>
</dbReference>
<evidence type="ECO:0000313" key="6">
    <source>
        <dbReference type="Proteomes" id="UP000253437"/>
    </source>
</evidence>
<evidence type="ECO:0000313" key="5">
    <source>
        <dbReference type="EMBL" id="RIV98593.1"/>
    </source>
</evidence>
<dbReference type="InterPro" id="IPR002065">
    <property type="entry name" value="TPX"/>
</dbReference>
<keyword evidence="3" id="KW-0732">Signal</keyword>
<dbReference type="GO" id="GO:0008379">
    <property type="term" value="F:thioredoxin peroxidase activity"/>
    <property type="evidence" value="ECO:0007669"/>
    <property type="project" value="InterPro"/>
</dbReference>
<feature type="chain" id="PRO_5032742399" evidence="3">
    <location>
        <begin position="19"/>
        <end position="202"/>
    </location>
</feature>
<dbReference type="PANTHER" id="PTHR43110:SF1">
    <property type="entry name" value="THIOL PEROXIDASE"/>
    <property type="match status" value="1"/>
</dbReference>
<dbReference type="PROSITE" id="PS51352">
    <property type="entry name" value="THIOREDOXIN_2"/>
    <property type="match status" value="1"/>
</dbReference>
<dbReference type="CDD" id="cd03014">
    <property type="entry name" value="PRX_Atyp2cys"/>
    <property type="match status" value="1"/>
</dbReference>
<dbReference type="Gene3D" id="3.40.30.10">
    <property type="entry name" value="Glutaredoxin"/>
    <property type="match status" value="1"/>
</dbReference>
<dbReference type="Proteomes" id="UP000253437">
    <property type="component" value="Unassembled WGS sequence"/>
</dbReference>
<dbReference type="SUPFAM" id="SSF52833">
    <property type="entry name" value="Thioredoxin-like"/>
    <property type="match status" value="1"/>
</dbReference>
<evidence type="ECO:0000256" key="1">
    <source>
        <dbReference type="ARBA" id="ARBA00023157"/>
    </source>
</evidence>
<reference evidence="5 6" key="1">
    <citation type="submission" date="2018-08" db="EMBL/GenBank/DDBJ databases">
        <title>Vibrio harveyi strains pathogenic to white snook Centropomus viridis Lockington (1877) and potential probiotic bacteria.</title>
        <authorList>
            <person name="Soto-Rodriguez S."/>
            <person name="Gomez-Gil B."/>
            <person name="Lozano-Olvera R."/>
        </authorList>
    </citation>
    <scope>NUCLEOTIDE SEQUENCE [LARGE SCALE GENOMIC DNA]</scope>
    <source>
        <strain evidence="5 6">CAIM 1508</strain>
    </source>
</reference>
<keyword evidence="1" id="KW-1015">Disulfide bond</keyword>
<evidence type="ECO:0000256" key="2">
    <source>
        <dbReference type="ARBA" id="ARBA00023284"/>
    </source>
</evidence>
<organism evidence="5 6">
    <name type="scientific">Vibrio harveyi</name>
    <name type="common">Beneckea harveyi</name>
    <dbReference type="NCBI Taxonomy" id="669"/>
    <lineage>
        <taxon>Bacteria</taxon>
        <taxon>Pseudomonadati</taxon>
        <taxon>Pseudomonadota</taxon>
        <taxon>Gammaproteobacteria</taxon>
        <taxon>Vibrionales</taxon>
        <taxon>Vibrionaceae</taxon>
        <taxon>Vibrio</taxon>
    </lineage>
</organism>
<dbReference type="InterPro" id="IPR013740">
    <property type="entry name" value="Redoxin"/>
</dbReference>
<sequence>MKLATLLLTALASGSALAQFMTSTDHAKLGAGEIVTLEKENTFNLIGESVKVGQYMPSATLLTSELNSYDTSAKSDKVKIYSVLASVDTPVCVQQAIELSKYISAHQSELQGIEFYAVSADTPFAQQRFIKAHSLKNATYLSDAAEHEFGLKTGSQIKELGLLTRSIVVTDKDNKILFVQRVPELTTIPDLEAAINIAKQHI</sequence>
<proteinExistence type="predicted"/>
<dbReference type="PANTHER" id="PTHR43110">
    <property type="entry name" value="THIOL PEROXIDASE"/>
    <property type="match status" value="1"/>
</dbReference>
<accession>A0A8B3DFX0</accession>
<feature type="signal peptide" evidence="3">
    <location>
        <begin position="1"/>
        <end position="18"/>
    </location>
</feature>
<keyword evidence="2" id="KW-0676">Redox-active center</keyword>